<dbReference type="AlphaFoldDB" id="A0A2U1TG90"/>
<dbReference type="RefSeq" id="WP_108961859.1">
    <property type="nucleotide sequence ID" value="NZ_QEFB01000001.1"/>
</dbReference>
<evidence type="ECO:0000313" key="1">
    <source>
        <dbReference type="EMBL" id="PWC07908.1"/>
    </source>
</evidence>
<evidence type="ECO:0000313" key="2">
    <source>
        <dbReference type="Proteomes" id="UP000244962"/>
    </source>
</evidence>
<dbReference type="Proteomes" id="UP000244962">
    <property type="component" value="Unassembled WGS sequence"/>
</dbReference>
<accession>A0A2U1TG90</accession>
<organism evidence="1 2">
    <name type="scientific">Mycetocola zhujimingii</name>
    <dbReference type="NCBI Taxonomy" id="2079792"/>
    <lineage>
        <taxon>Bacteria</taxon>
        <taxon>Bacillati</taxon>
        <taxon>Actinomycetota</taxon>
        <taxon>Actinomycetes</taxon>
        <taxon>Micrococcales</taxon>
        <taxon>Microbacteriaceae</taxon>
        <taxon>Mycetocola</taxon>
    </lineage>
</organism>
<gene>
    <name evidence="1" type="ORF">DF223_00665</name>
</gene>
<reference evidence="2" key="1">
    <citation type="submission" date="2018-04" db="EMBL/GenBank/DDBJ databases">
        <authorList>
            <person name="Liu S."/>
            <person name="Wang Z."/>
            <person name="Li J."/>
        </authorList>
    </citation>
    <scope>NUCLEOTIDE SEQUENCE [LARGE SCALE GENOMIC DNA]</scope>
    <source>
        <strain evidence="2">622</strain>
    </source>
</reference>
<protein>
    <submittedName>
        <fullName evidence="1">Uncharacterized protein</fullName>
    </submittedName>
</protein>
<sequence>MFFTKRPRREPALPKDEPAVLPGAQDLRRFVASRFMEPAVVRFGVEVGFLAVSDVVSVELARYGAGDIEAGSAEETIALLLSDDLERLASLLDVAVRESTPVSSPLDLWAYVGLARINAVWASFDDPWDAVETHLRSLGYPENYKHFLRYTEAEKGEPTGLPHMKRRLEAFLTRCQLQWGP</sequence>
<name>A0A2U1TG90_9MICO</name>
<keyword evidence="2" id="KW-1185">Reference proteome</keyword>
<dbReference type="EMBL" id="QEFB01000001">
    <property type="protein sequence ID" value="PWC07908.1"/>
    <property type="molecule type" value="Genomic_DNA"/>
</dbReference>
<proteinExistence type="predicted"/>
<comment type="caution">
    <text evidence="1">The sequence shown here is derived from an EMBL/GenBank/DDBJ whole genome shotgun (WGS) entry which is preliminary data.</text>
</comment>